<evidence type="ECO:0000256" key="5">
    <source>
        <dbReference type="PROSITE-ProRule" id="PRU01023"/>
    </source>
</evidence>
<evidence type="ECO:0000259" key="6">
    <source>
        <dbReference type="PROSITE" id="PS51686"/>
    </source>
</evidence>
<dbReference type="InterPro" id="IPR001678">
    <property type="entry name" value="MeTrfase_RsmB-F_NOP2_dom"/>
</dbReference>
<dbReference type="PANTHER" id="PTHR22807:SF53">
    <property type="entry name" value="RIBOSOMAL RNA SMALL SUBUNIT METHYLTRANSFERASE B-RELATED"/>
    <property type="match status" value="1"/>
</dbReference>
<keyword evidence="3 5" id="KW-0949">S-adenosyl-L-methionine</keyword>
<dbReference type="PANTHER" id="PTHR22807">
    <property type="entry name" value="NOP2 YEAST -RELATED NOL1/NOP2/FMU SUN DOMAIN-CONTAINING"/>
    <property type="match status" value="1"/>
</dbReference>
<dbReference type="CDD" id="cd02440">
    <property type="entry name" value="AdoMet_MTases"/>
    <property type="match status" value="1"/>
</dbReference>
<keyword evidence="8" id="KW-1185">Reference proteome</keyword>
<evidence type="ECO:0000313" key="7">
    <source>
        <dbReference type="EMBL" id="WWR45113.1"/>
    </source>
</evidence>
<evidence type="ECO:0000256" key="3">
    <source>
        <dbReference type="ARBA" id="ARBA00022691"/>
    </source>
</evidence>
<dbReference type="RefSeq" id="WP_338548004.1">
    <property type="nucleotide sequence ID" value="NZ_CP146069.1"/>
</dbReference>
<dbReference type="GO" id="GO:0008168">
    <property type="term" value="F:methyltransferase activity"/>
    <property type="evidence" value="ECO:0007669"/>
    <property type="project" value="UniProtKB-KW"/>
</dbReference>
<keyword evidence="4 5" id="KW-0694">RNA-binding</keyword>
<accession>A0ABZ2HDS3</accession>
<comment type="similarity">
    <text evidence="5">Belongs to the class I-like SAM-binding methyltransferase superfamily. RsmB/NOP family.</text>
</comment>
<keyword evidence="2 5" id="KW-0808">Transferase</keyword>
<dbReference type="EC" id="2.1.1.-" evidence="7"/>
<proteinExistence type="inferred from homology"/>
<dbReference type="SUPFAM" id="SSF53335">
    <property type="entry name" value="S-adenosyl-L-methionine-dependent methyltransferases"/>
    <property type="match status" value="1"/>
</dbReference>
<name>A0ABZ2HDS3_9RHOB</name>
<evidence type="ECO:0000313" key="8">
    <source>
        <dbReference type="Proteomes" id="UP001364156"/>
    </source>
</evidence>
<evidence type="ECO:0000256" key="1">
    <source>
        <dbReference type="ARBA" id="ARBA00022603"/>
    </source>
</evidence>
<keyword evidence="1 5" id="KW-0489">Methyltransferase</keyword>
<dbReference type="PRINTS" id="PR02008">
    <property type="entry name" value="RCMTFAMILY"/>
</dbReference>
<dbReference type="Pfam" id="PF01189">
    <property type="entry name" value="Methyltr_RsmB-F"/>
    <property type="match status" value="1"/>
</dbReference>
<feature type="binding site" evidence="5">
    <location>
        <position position="290"/>
    </location>
    <ligand>
        <name>S-adenosyl-L-methionine</name>
        <dbReference type="ChEBI" id="CHEBI:59789"/>
    </ligand>
</feature>
<dbReference type="GO" id="GO:0032259">
    <property type="term" value="P:methylation"/>
    <property type="evidence" value="ECO:0007669"/>
    <property type="project" value="UniProtKB-KW"/>
</dbReference>
<gene>
    <name evidence="7" type="ORF">RZ517_09810</name>
</gene>
<dbReference type="InterPro" id="IPR029063">
    <property type="entry name" value="SAM-dependent_MTases_sf"/>
</dbReference>
<evidence type="ECO:0000256" key="2">
    <source>
        <dbReference type="ARBA" id="ARBA00022679"/>
    </source>
</evidence>
<feature type="binding site" evidence="5">
    <location>
        <position position="274"/>
    </location>
    <ligand>
        <name>S-adenosyl-L-methionine</name>
        <dbReference type="ChEBI" id="CHEBI:59789"/>
    </ligand>
</feature>
<protein>
    <submittedName>
        <fullName evidence="7">RsmB/NOP family class I SAM-dependent RNA methyltransferase</fullName>
        <ecNumber evidence="7">2.1.1.-</ecNumber>
    </submittedName>
</protein>
<dbReference type="InterPro" id="IPR023267">
    <property type="entry name" value="RCMT"/>
</dbReference>
<feature type="active site" description="Nucleophile" evidence="5">
    <location>
        <position position="343"/>
    </location>
</feature>
<reference evidence="7 8" key="1">
    <citation type="submission" date="2023-10" db="EMBL/GenBank/DDBJ databases">
        <title>Roseovarius strain S88 nov., isolated from a marine algae.</title>
        <authorList>
            <person name="Lee M.W."/>
            <person name="Lee J.K."/>
            <person name="Kim J.M."/>
            <person name="Choi D.G."/>
            <person name="Baek J.H."/>
            <person name="Bayburt H."/>
            <person name="Jung J.J."/>
            <person name="Han D.M."/>
            <person name="Jeon C.O."/>
        </authorList>
    </citation>
    <scope>NUCLEOTIDE SEQUENCE [LARGE SCALE GENOMIC DNA]</scope>
    <source>
        <strain evidence="7 8">S88</strain>
    </source>
</reference>
<dbReference type="EMBL" id="CP146069">
    <property type="protein sequence ID" value="WWR45113.1"/>
    <property type="molecule type" value="Genomic_DNA"/>
</dbReference>
<feature type="binding site" evidence="5">
    <location>
        <position position="250"/>
    </location>
    <ligand>
        <name>S-adenosyl-L-methionine</name>
        <dbReference type="ChEBI" id="CHEBI:59789"/>
    </ligand>
</feature>
<dbReference type="Pfam" id="PF22458">
    <property type="entry name" value="RsmF-B_ferredox"/>
    <property type="match status" value="1"/>
</dbReference>
<evidence type="ECO:0000256" key="4">
    <source>
        <dbReference type="ARBA" id="ARBA00022884"/>
    </source>
</evidence>
<dbReference type="PROSITE" id="PS51686">
    <property type="entry name" value="SAM_MT_RSMB_NOP"/>
    <property type="match status" value="1"/>
</dbReference>
<comment type="caution">
    <text evidence="5">Lacks conserved residue(s) required for the propagation of feature annotation.</text>
</comment>
<dbReference type="InterPro" id="IPR049560">
    <property type="entry name" value="MeTrfase_RsmB-F_NOP2_cat"/>
</dbReference>
<organism evidence="7 8">
    <name type="scientific">Roseovarius phycicola</name>
    <dbReference type="NCBI Taxonomy" id="3080976"/>
    <lineage>
        <taxon>Bacteria</taxon>
        <taxon>Pseudomonadati</taxon>
        <taxon>Pseudomonadota</taxon>
        <taxon>Alphaproteobacteria</taxon>
        <taxon>Rhodobacterales</taxon>
        <taxon>Roseobacteraceae</taxon>
        <taxon>Roseovarius</taxon>
    </lineage>
</organism>
<feature type="domain" description="SAM-dependent MTase RsmB/NOP-type" evidence="6">
    <location>
        <begin position="137"/>
        <end position="390"/>
    </location>
</feature>
<dbReference type="Gene3D" id="3.40.50.150">
    <property type="entry name" value="Vaccinia Virus protein VP39"/>
    <property type="match status" value="1"/>
</dbReference>
<dbReference type="InterPro" id="IPR054728">
    <property type="entry name" value="RsmB-like_ferredoxin"/>
</dbReference>
<dbReference type="Proteomes" id="UP001364156">
    <property type="component" value="Chromosome"/>
</dbReference>
<sequence length="390" mass="41876">MTPAARVQAAIEVLDHINECTPAEKALTTWARGARYAGSGDRAAVRDHVFQALRCRRSYAALGGGTDGRALLRGALIEAGVAPETVFTGERHAPAVLDDAELMQGRVPEVGAEQADLPDWLWDRFESAFGSSEAMRSAQVLRQRAPVTLRVNAGLSNVSQAIEILNEDGVAVTRISQCDTALIVAEGARRVAGSRAYREGHVELQDASSQAAMAALDIAPGARVLDYCAGGGGKTLALAARVDATWFAHDANFTRMKDLPDRAHRAGIQVTCLDSDAITTAAPFDLVLCDAPCSGSGTWRRAPEAKWRLTPERLEELRATQLTILENAEQHVAPGGQLVYATCSILLAENDRQVAEFLSRHSAWTLTKQMSWPVTEEGDGFFLACLTKAG</sequence>